<accession>A0A943HSM8</accession>
<name>A0A943HSM8_BACT4</name>
<reference evidence="1" key="1">
    <citation type="submission" date="2021-02" db="EMBL/GenBank/DDBJ databases">
        <title>Infant gut strain persistence is associated with maternal origin, phylogeny, and functional potential including surface adhesion and iron acquisition.</title>
        <authorList>
            <person name="Lou Y.C."/>
        </authorList>
    </citation>
    <scope>NUCLEOTIDE SEQUENCE</scope>
    <source>
        <strain evidence="1">L3_082_243G1_dasL3_082_243G1_maxbin2.maxbin.015s ta_sub</strain>
    </source>
</reference>
<gene>
    <name evidence="1" type="ORF">KHY35_08340</name>
    <name evidence="2" type="ORF">KQP68_03145</name>
</gene>
<evidence type="ECO:0000313" key="2">
    <source>
        <dbReference type="EMBL" id="UYU67291.1"/>
    </source>
</evidence>
<organism evidence="1 3">
    <name type="scientific">Bacteroides thetaiotaomicron</name>
    <dbReference type="NCBI Taxonomy" id="818"/>
    <lineage>
        <taxon>Bacteria</taxon>
        <taxon>Pseudomonadati</taxon>
        <taxon>Bacteroidota</taxon>
        <taxon>Bacteroidia</taxon>
        <taxon>Bacteroidales</taxon>
        <taxon>Bacteroidaceae</taxon>
        <taxon>Bacteroides</taxon>
    </lineage>
</organism>
<dbReference type="Proteomes" id="UP000782901">
    <property type="component" value="Unassembled WGS sequence"/>
</dbReference>
<reference evidence="2 4" key="2">
    <citation type="submission" date="2021-06" db="EMBL/GenBank/DDBJ databases">
        <title>Interrogation of the integrated mobile genetic elements in gut-associated Bacteroides with a consensus prediction approach.</title>
        <authorList>
            <person name="Campbell D.E."/>
            <person name="Leigh J.R."/>
            <person name="Kim T."/>
            <person name="England W."/>
            <person name="Whitaker R.J."/>
            <person name="Degnan P.H."/>
        </authorList>
    </citation>
    <scope>NUCLEOTIDE SEQUENCE [LARGE SCALE GENOMIC DNA]</scope>
    <source>
        <strain evidence="2 4">WAL8669</strain>
    </source>
</reference>
<evidence type="ECO:0000313" key="3">
    <source>
        <dbReference type="Proteomes" id="UP000782901"/>
    </source>
</evidence>
<evidence type="ECO:0000313" key="1">
    <source>
        <dbReference type="EMBL" id="MBS5410710.1"/>
    </source>
</evidence>
<proteinExistence type="predicted"/>
<dbReference type="EMBL" id="CP083680">
    <property type="protein sequence ID" value="UYU67291.1"/>
    <property type="molecule type" value="Genomic_DNA"/>
</dbReference>
<dbReference type="RefSeq" id="WP_117577173.1">
    <property type="nucleotide sequence ID" value="NZ_CP083680.1"/>
</dbReference>
<dbReference type="EMBL" id="JAGZEE010000010">
    <property type="protein sequence ID" value="MBS5410710.1"/>
    <property type="molecule type" value="Genomic_DNA"/>
</dbReference>
<sequence length="71" mass="8022">MEDVKLGGTMVTLGTDLNREYAWCLRKVNEVDCICLHKRMPGGSSYFNEKDFVTAIPLERVESCAKLLIRG</sequence>
<dbReference type="Proteomes" id="UP001156218">
    <property type="component" value="Chromosome"/>
</dbReference>
<evidence type="ECO:0000313" key="4">
    <source>
        <dbReference type="Proteomes" id="UP001156218"/>
    </source>
</evidence>
<protein>
    <submittedName>
        <fullName evidence="1">Uncharacterized protein</fullName>
    </submittedName>
</protein>
<dbReference type="AlphaFoldDB" id="A0A943HSM8"/>